<dbReference type="Proteomes" id="UP000823561">
    <property type="component" value="Chromosome 20"/>
</dbReference>
<feature type="compositionally biased region" description="Low complexity" evidence="4">
    <location>
        <begin position="490"/>
        <end position="506"/>
    </location>
</feature>
<dbReference type="InterPro" id="IPR039008">
    <property type="entry name" value="IF_rod_dom"/>
</dbReference>
<dbReference type="PANTHER" id="PTHR47147">
    <property type="entry name" value="SYNCOILIN"/>
    <property type="match status" value="1"/>
</dbReference>
<feature type="compositionally biased region" description="Basic and acidic residues" evidence="4">
    <location>
        <begin position="247"/>
        <end position="264"/>
    </location>
</feature>
<protein>
    <recommendedName>
        <fullName evidence="5">IF rod domain-containing protein</fullName>
    </recommendedName>
</protein>
<sequence length="673" mass="73036">MADQDSDLFFDPSCDALTTSEALPFEPLFIHEEEDEEKETQAAAEEEEEQERFEDCVEELTSALGFSRRCRAAMEEEFSGLMAQMMAEIEEYDSLLNCASLGCCPPLGEQGGILGGILPAEDYCLTPGQQGGILGGILPAEDYCLTPGQQGGILGGILPAEDYCLTPGQHGGILGGILPAEDYCLTPGQQGGILGGILPADGFSSLAGQCSVVGGNSGGAAGALPQQGALKSAGDTGLLLLTGEGDESSRQRTSGEQDRRNKNGDCRAAVNMAEVMRTSGLGSVTPGVGVSPVTELTPGVGVRPGMEVTVEAGEGPVMEVGPVTELTPGVGLSPGMEVTVGAEVDPVTEETVESEAVVTRDLGELGALFEGCIAEVGRLEQRRDELVTELLELERPLAEGVQALRDELTEAHTQLHRSGLQKEDLKDSIRLLKRQLFAVARACAQSQVELSSRKHEAQKLSNVQEELQAQVQALTDEAAHLRSEHAGRLQSLQEQQEVQENSSSSSTDLSDGRRASCDLQQYLQGALSALEEWYEPRLVALLKRREGGQEALQKTREQAQGLRTQLGPLRDEHDRLQLQRTCLEERFHLMEDQRRETILHYKETVQQLEESSRQLKMELQMQQRKTREMEAVKNNLLKQLCLYRASPENHEEVKPPALGDHSNQQPSMVEVQT</sequence>
<keyword evidence="1" id="KW-0403">Intermediate filament</keyword>
<gene>
    <name evidence="6" type="ORF">AALO_G00251930</name>
</gene>
<evidence type="ECO:0000313" key="7">
    <source>
        <dbReference type="Proteomes" id="UP000823561"/>
    </source>
</evidence>
<proteinExistence type="predicted"/>
<evidence type="ECO:0000259" key="5">
    <source>
        <dbReference type="SMART" id="SM01391"/>
    </source>
</evidence>
<dbReference type="PANTHER" id="PTHR47147:SF1">
    <property type="entry name" value="SYNCOILIN"/>
    <property type="match status" value="1"/>
</dbReference>
<accession>A0AAV6FT32</accession>
<keyword evidence="2 3" id="KW-0175">Coiled coil</keyword>
<feature type="compositionally biased region" description="Polar residues" evidence="4">
    <location>
        <begin position="661"/>
        <end position="673"/>
    </location>
</feature>
<keyword evidence="7" id="KW-1185">Reference proteome</keyword>
<evidence type="ECO:0000256" key="3">
    <source>
        <dbReference type="SAM" id="Coils"/>
    </source>
</evidence>
<evidence type="ECO:0000256" key="2">
    <source>
        <dbReference type="ARBA" id="ARBA00023054"/>
    </source>
</evidence>
<organism evidence="6 7">
    <name type="scientific">Alosa alosa</name>
    <name type="common">allis shad</name>
    <dbReference type="NCBI Taxonomy" id="278164"/>
    <lineage>
        <taxon>Eukaryota</taxon>
        <taxon>Metazoa</taxon>
        <taxon>Chordata</taxon>
        <taxon>Craniata</taxon>
        <taxon>Vertebrata</taxon>
        <taxon>Euteleostomi</taxon>
        <taxon>Actinopterygii</taxon>
        <taxon>Neopterygii</taxon>
        <taxon>Teleostei</taxon>
        <taxon>Clupei</taxon>
        <taxon>Clupeiformes</taxon>
        <taxon>Clupeoidei</taxon>
        <taxon>Clupeidae</taxon>
        <taxon>Alosa</taxon>
    </lineage>
</organism>
<dbReference type="AlphaFoldDB" id="A0AAV6FT32"/>
<feature type="coiled-coil region" evidence="3">
    <location>
        <begin position="598"/>
        <end position="639"/>
    </location>
</feature>
<feature type="domain" description="IF rod" evidence="5">
    <location>
        <begin position="363"/>
        <end position="650"/>
    </location>
</feature>
<name>A0AAV6FT32_9TELE</name>
<dbReference type="EMBL" id="JADWDJ010000020">
    <property type="protein sequence ID" value="KAG5264277.1"/>
    <property type="molecule type" value="Genomic_DNA"/>
</dbReference>
<reference evidence="6" key="1">
    <citation type="submission" date="2020-10" db="EMBL/GenBank/DDBJ databases">
        <title>Chromosome-scale genome assembly of the Allis shad, Alosa alosa.</title>
        <authorList>
            <person name="Margot Z."/>
            <person name="Christophe K."/>
            <person name="Cabau C."/>
            <person name="Louis A."/>
            <person name="Berthelot C."/>
            <person name="Parey E."/>
            <person name="Roest Crollius H."/>
            <person name="Montfort J."/>
            <person name="Robinson-Rechavi M."/>
            <person name="Bucao C."/>
            <person name="Bouchez O."/>
            <person name="Gislard M."/>
            <person name="Lluch J."/>
            <person name="Milhes M."/>
            <person name="Lampietro C."/>
            <person name="Lopez Roques C."/>
            <person name="Donnadieu C."/>
            <person name="Braasch I."/>
            <person name="Desvignes T."/>
            <person name="Postlethwait J."/>
            <person name="Bobe J."/>
            <person name="Guiguen Y."/>
        </authorList>
    </citation>
    <scope>NUCLEOTIDE SEQUENCE</scope>
    <source>
        <strain evidence="6">M-15738</strain>
        <tissue evidence="6">Blood</tissue>
    </source>
</reference>
<evidence type="ECO:0000256" key="4">
    <source>
        <dbReference type="SAM" id="MobiDB-lite"/>
    </source>
</evidence>
<evidence type="ECO:0000256" key="1">
    <source>
        <dbReference type="ARBA" id="ARBA00022754"/>
    </source>
</evidence>
<comment type="caution">
    <text evidence="6">The sequence shown here is derived from an EMBL/GenBank/DDBJ whole genome shotgun (WGS) entry which is preliminary data.</text>
</comment>
<feature type="region of interest" description="Disordered" evidence="4">
    <location>
        <begin position="647"/>
        <end position="673"/>
    </location>
</feature>
<dbReference type="GO" id="GO:0005882">
    <property type="term" value="C:intermediate filament"/>
    <property type="evidence" value="ECO:0007669"/>
    <property type="project" value="UniProtKB-KW"/>
</dbReference>
<feature type="region of interest" description="Disordered" evidence="4">
    <location>
        <begin position="490"/>
        <end position="512"/>
    </location>
</feature>
<dbReference type="SMART" id="SM01391">
    <property type="entry name" value="Filament"/>
    <property type="match status" value="1"/>
</dbReference>
<dbReference type="InterPro" id="IPR027702">
    <property type="entry name" value="Syncoilin"/>
</dbReference>
<feature type="region of interest" description="Disordered" evidence="4">
    <location>
        <begin position="33"/>
        <end position="52"/>
    </location>
</feature>
<feature type="coiled-coil region" evidence="3">
    <location>
        <begin position="457"/>
        <end position="484"/>
    </location>
</feature>
<feature type="region of interest" description="Disordered" evidence="4">
    <location>
        <begin position="240"/>
        <end position="264"/>
    </location>
</feature>
<evidence type="ECO:0000313" key="6">
    <source>
        <dbReference type="EMBL" id="KAG5264277.1"/>
    </source>
</evidence>